<dbReference type="PANTHER" id="PTHR11059">
    <property type="entry name" value="DNA REPAIR PROTEIN RECN"/>
    <property type="match status" value="1"/>
</dbReference>
<evidence type="ECO:0000256" key="4">
    <source>
        <dbReference type="ARBA" id="ARBA00022741"/>
    </source>
</evidence>
<organism evidence="12 13">
    <name type="scientific">Mogibacterium timidum</name>
    <dbReference type="NCBI Taxonomy" id="35519"/>
    <lineage>
        <taxon>Bacteria</taxon>
        <taxon>Bacillati</taxon>
        <taxon>Bacillota</taxon>
        <taxon>Clostridia</taxon>
        <taxon>Peptostreptococcales</taxon>
        <taxon>Anaerovoracaceae</taxon>
        <taxon>Mogibacterium</taxon>
    </lineage>
</organism>
<dbReference type="GO" id="GO:0043590">
    <property type="term" value="C:bacterial nucleoid"/>
    <property type="evidence" value="ECO:0007669"/>
    <property type="project" value="TreeGrafter"/>
</dbReference>
<dbReference type="Proteomes" id="UP000526307">
    <property type="component" value="Unassembled WGS sequence"/>
</dbReference>
<evidence type="ECO:0000256" key="3">
    <source>
        <dbReference type="ARBA" id="ARBA00021315"/>
    </source>
</evidence>
<comment type="function">
    <text evidence="1 9">May be involved in recombinational repair of damaged DNA.</text>
</comment>
<evidence type="ECO:0000256" key="9">
    <source>
        <dbReference type="PIRNR" id="PIRNR003128"/>
    </source>
</evidence>
<keyword evidence="6" id="KW-0067">ATP-binding</keyword>
<dbReference type="InterPro" id="IPR003395">
    <property type="entry name" value="RecF/RecN/SMC_N"/>
</dbReference>
<dbReference type="SUPFAM" id="SSF52540">
    <property type="entry name" value="P-loop containing nucleoside triphosphate hydrolases"/>
    <property type="match status" value="1"/>
</dbReference>
<evidence type="ECO:0000313" key="13">
    <source>
        <dbReference type="Proteomes" id="UP000526307"/>
    </source>
</evidence>
<name>A0A7Y9B1K8_9FIRM</name>
<dbReference type="PANTHER" id="PTHR11059:SF0">
    <property type="entry name" value="DNA REPAIR PROTEIN RECN"/>
    <property type="match status" value="1"/>
</dbReference>
<dbReference type="InterPro" id="IPR004604">
    <property type="entry name" value="DNA_recomb/repair_RecN"/>
</dbReference>
<evidence type="ECO:0000256" key="2">
    <source>
        <dbReference type="ARBA" id="ARBA00009441"/>
    </source>
</evidence>
<dbReference type="GO" id="GO:0009432">
    <property type="term" value="P:SOS response"/>
    <property type="evidence" value="ECO:0007669"/>
    <property type="project" value="TreeGrafter"/>
</dbReference>
<dbReference type="GO" id="GO:0006281">
    <property type="term" value="P:DNA repair"/>
    <property type="evidence" value="ECO:0007669"/>
    <property type="project" value="UniProtKB-KW"/>
</dbReference>
<evidence type="ECO:0000256" key="1">
    <source>
        <dbReference type="ARBA" id="ARBA00003618"/>
    </source>
</evidence>
<evidence type="ECO:0000256" key="8">
    <source>
        <dbReference type="ARBA" id="ARBA00033408"/>
    </source>
</evidence>
<dbReference type="PIRSF" id="PIRSF003128">
    <property type="entry name" value="RecN"/>
    <property type="match status" value="1"/>
</dbReference>
<comment type="similarity">
    <text evidence="2 9">Belongs to the RecN family.</text>
</comment>
<dbReference type="Gene3D" id="3.40.50.300">
    <property type="entry name" value="P-loop containing nucleotide triphosphate hydrolases"/>
    <property type="match status" value="2"/>
</dbReference>
<dbReference type="EMBL" id="JABXYR010000002">
    <property type="protein sequence ID" value="NWO24052.1"/>
    <property type="molecule type" value="Genomic_DNA"/>
</dbReference>
<sequence>MLDRVEITNFATIAYMSFDLGSSLNIITGETGSGKSVLVQAISTALGGRADISMIRNGSDKALIQVTGHIGDDDVIISRELLKSGKSVAKLNGEIVSLAKLRDFCKDFVDIHGQYDNQQILDPENHILITDSYRHGTISGELIKLAELYRSYHEVRREYDKLLHSESESRRQQDFYQFEFDYIDKLDLTPGEDEELREQLDLMRNSERIYEAVVGSYSRLTEDPSVLSLLGSCMHQLQGVASYSEELGELSSNFTELYYNLEDLSSTLRTTGESINFSEEEIDSVSSRLSVLEDAKRKYNMSIEEMIEYKEELDNKLGVIHNLDSEKERVAELIDSRYRNLETQANVVSRLRRSNAEALEREMLRELNDLAFANSDFRIEITRLDEITELGYDGVEFLISTNPGDPLRPMSKIASGGEISRIMLAFKHIIGSNDSVETMIFDEIDTGISGKTALVVGHKLSEIAKHRQIVCITHLPQIAASGDDNFSIDKKISDGKSHTVIEHLNDNGKLEMLARLISGAPDSSNAIEAARELIAAVKTE</sequence>
<dbReference type="CDD" id="cd03241">
    <property type="entry name" value="ABC_RecN"/>
    <property type="match status" value="1"/>
</dbReference>
<proteinExistence type="inferred from homology"/>
<reference evidence="12 13" key="1">
    <citation type="submission" date="2020-06" db="EMBL/GenBank/DDBJ databases">
        <title>Mogibacterium timidum strain W9173 genomic sequence.</title>
        <authorList>
            <person name="Wade W.G."/>
            <person name="Johnston C.D."/>
            <person name="Chen T."/>
            <person name="Dewhirst F.E."/>
        </authorList>
    </citation>
    <scope>NUCLEOTIDE SEQUENCE [LARGE SCALE GENOMIC DNA]</scope>
    <source>
        <strain evidence="12 13">W9173</strain>
    </source>
</reference>
<keyword evidence="13" id="KW-1185">Reference proteome</keyword>
<evidence type="ECO:0000256" key="7">
    <source>
        <dbReference type="ARBA" id="ARBA00023204"/>
    </source>
</evidence>
<keyword evidence="7 9" id="KW-0234">DNA repair</keyword>
<dbReference type="InterPro" id="IPR027417">
    <property type="entry name" value="P-loop_NTPase"/>
</dbReference>
<dbReference type="GO" id="GO:0005524">
    <property type="term" value="F:ATP binding"/>
    <property type="evidence" value="ECO:0007669"/>
    <property type="project" value="UniProtKB-KW"/>
</dbReference>
<dbReference type="AlphaFoldDB" id="A0A7Y9B1K8"/>
<dbReference type="RefSeq" id="WP_009644193.1">
    <property type="nucleotide sequence ID" value="NZ_CAJPUB010000017.1"/>
</dbReference>
<keyword evidence="4" id="KW-0547">Nucleotide-binding</keyword>
<evidence type="ECO:0000256" key="5">
    <source>
        <dbReference type="ARBA" id="ARBA00022763"/>
    </source>
</evidence>
<evidence type="ECO:0000313" key="12">
    <source>
        <dbReference type="EMBL" id="NWO24052.1"/>
    </source>
</evidence>
<feature type="domain" description="RecF/RecN/SMC N-terminal" evidence="11">
    <location>
        <begin position="1"/>
        <end position="490"/>
    </location>
</feature>
<keyword evidence="10" id="KW-0175">Coiled coil</keyword>
<protein>
    <recommendedName>
        <fullName evidence="3 9">DNA repair protein RecN</fullName>
    </recommendedName>
    <alternativeName>
        <fullName evidence="8 9">Recombination protein N</fullName>
    </alternativeName>
</protein>
<feature type="coiled-coil region" evidence="10">
    <location>
        <begin position="275"/>
        <end position="312"/>
    </location>
</feature>
<keyword evidence="5 9" id="KW-0227">DNA damage</keyword>
<evidence type="ECO:0000256" key="6">
    <source>
        <dbReference type="ARBA" id="ARBA00022840"/>
    </source>
</evidence>
<gene>
    <name evidence="12" type="primary">recN</name>
    <name evidence="12" type="ORF">HW270_08330</name>
</gene>
<dbReference type="Pfam" id="PF02463">
    <property type="entry name" value="SMC_N"/>
    <property type="match status" value="1"/>
</dbReference>
<accession>A0A7Y9B1K8</accession>
<comment type="caution">
    <text evidence="12">The sequence shown here is derived from an EMBL/GenBank/DDBJ whole genome shotgun (WGS) entry which is preliminary data.</text>
</comment>
<evidence type="ECO:0000256" key="10">
    <source>
        <dbReference type="SAM" id="Coils"/>
    </source>
</evidence>
<dbReference type="GO" id="GO:0006310">
    <property type="term" value="P:DNA recombination"/>
    <property type="evidence" value="ECO:0007669"/>
    <property type="project" value="InterPro"/>
</dbReference>
<dbReference type="NCBIfam" id="TIGR00634">
    <property type="entry name" value="recN"/>
    <property type="match status" value="1"/>
</dbReference>
<evidence type="ECO:0000259" key="11">
    <source>
        <dbReference type="Pfam" id="PF02463"/>
    </source>
</evidence>